<proteinExistence type="predicted"/>
<name>A0A0E0DD35_9ORYZ</name>
<evidence type="ECO:0000313" key="2">
    <source>
        <dbReference type="Proteomes" id="UP000008021"/>
    </source>
</evidence>
<sequence length="34" mass="3824">MMRRVRLNTATTSEGGPWAAALQFEVATQWQSKT</sequence>
<dbReference type="AlphaFoldDB" id="A0A0E0DD35"/>
<protein>
    <submittedName>
        <fullName evidence="1">Uncharacterized protein</fullName>
    </submittedName>
</protein>
<evidence type="ECO:0000313" key="1">
    <source>
        <dbReference type="EnsemblPlants" id="OMERI04G08670.1"/>
    </source>
</evidence>
<reference evidence="1" key="1">
    <citation type="submission" date="2015-04" db="UniProtKB">
        <authorList>
            <consortium name="EnsemblPlants"/>
        </authorList>
    </citation>
    <scope>IDENTIFICATION</scope>
</reference>
<dbReference type="Gramene" id="OMERI04G08670.1">
    <property type="protein sequence ID" value="OMERI04G08670.1"/>
    <property type="gene ID" value="OMERI04G08670"/>
</dbReference>
<dbReference type="HOGENOM" id="CLU_3377856_0_0_1"/>
<organism evidence="1">
    <name type="scientific">Oryza meridionalis</name>
    <dbReference type="NCBI Taxonomy" id="40149"/>
    <lineage>
        <taxon>Eukaryota</taxon>
        <taxon>Viridiplantae</taxon>
        <taxon>Streptophyta</taxon>
        <taxon>Embryophyta</taxon>
        <taxon>Tracheophyta</taxon>
        <taxon>Spermatophyta</taxon>
        <taxon>Magnoliopsida</taxon>
        <taxon>Liliopsida</taxon>
        <taxon>Poales</taxon>
        <taxon>Poaceae</taxon>
        <taxon>BOP clade</taxon>
        <taxon>Oryzoideae</taxon>
        <taxon>Oryzeae</taxon>
        <taxon>Oryzinae</taxon>
        <taxon>Oryza</taxon>
    </lineage>
</organism>
<reference evidence="1" key="2">
    <citation type="submission" date="2018-05" db="EMBL/GenBank/DDBJ databases">
        <title>OmerRS3 (Oryza meridionalis Reference Sequence Version 3).</title>
        <authorList>
            <person name="Zhang J."/>
            <person name="Kudrna D."/>
            <person name="Lee S."/>
            <person name="Talag J."/>
            <person name="Welchert J."/>
            <person name="Wing R.A."/>
        </authorList>
    </citation>
    <scope>NUCLEOTIDE SEQUENCE [LARGE SCALE GENOMIC DNA]</scope>
    <source>
        <strain evidence="1">cv. OR44</strain>
    </source>
</reference>
<accession>A0A0E0DD35</accession>
<dbReference type="Proteomes" id="UP000008021">
    <property type="component" value="Chromosome 4"/>
</dbReference>
<keyword evidence="2" id="KW-1185">Reference proteome</keyword>
<dbReference type="EnsemblPlants" id="OMERI04G08670.1">
    <property type="protein sequence ID" value="OMERI04G08670.1"/>
    <property type="gene ID" value="OMERI04G08670"/>
</dbReference>